<evidence type="ECO:0000313" key="1">
    <source>
        <dbReference type="EMBL" id="KAG6105774.1"/>
    </source>
</evidence>
<dbReference type="Proteomes" id="UP000732380">
    <property type="component" value="Unassembled WGS sequence"/>
</dbReference>
<dbReference type="AlphaFoldDB" id="A0A9P7PT24"/>
<gene>
    <name evidence="1" type="ORF">E4U13_007702</name>
</gene>
<feature type="non-terminal residue" evidence="1">
    <location>
        <position position="1"/>
    </location>
</feature>
<protein>
    <submittedName>
        <fullName evidence="1">Uncharacterized protein</fullName>
    </submittedName>
</protein>
<keyword evidence="2" id="KW-1185">Reference proteome</keyword>
<organism evidence="1 2">
    <name type="scientific">Claviceps humidiphila</name>
    <dbReference type="NCBI Taxonomy" id="1294629"/>
    <lineage>
        <taxon>Eukaryota</taxon>
        <taxon>Fungi</taxon>
        <taxon>Dikarya</taxon>
        <taxon>Ascomycota</taxon>
        <taxon>Pezizomycotina</taxon>
        <taxon>Sordariomycetes</taxon>
        <taxon>Hypocreomycetidae</taxon>
        <taxon>Hypocreales</taxon>
        <taxon>Clavicipitaceae</taxon>
        <taxon>Claviceps</taxon>
    </lineage>
</organism>
<proteinExistence type="predicted"/>
<sequence>CYIQDIFTYGKEDERFLVTCMLKEQAELFQKMEFIEVDMSMKRLKGDSTKGLLFPWSKF</sequence>
<accession>A0A9P7PT24</accession>
<dbReference type="EMBL" id="SRQM01000792">
    <property type="protein sequence ID" value="KAG6105774.1"/>
    <property type="molecule type" value="Genomic_DNA"/>
</dbReference>
<evidence type="ECO:0000313" key="2">
    <source>
        <dbReference type="Proteomes" id="UP000732380"/>
    </source>
</evidence>
<comment type="caution">
    <text evidence="1">The sequence shown here is derived from an EMBL/GenBank/DDBJ whole genome shotgun (WGS) entry which is preliminary data.</text>
</comment>
<name>A0A9P7PT24_9HYPO</name>
<reference evidence="1 2" key="1">
    <citation type="journal article" date="2020" name="bioRxiv">
        <title>Whole genome comparisons of ergot fungi reveals the divergence and evolution of species within the genus Claviceps are the result of varying mechanisms driving genome evolution and host range expansion.</title>
        <authorList>
            <person name="Wyka S.A."/>
            <person name="Mondo S.J."/>
            <person name="Liu M."/>
            <person name="Dettman J."/>
            <person name="Nalam V."/>
            <person name="Broders K.D."/>
        </authorList>
    </citation>
    <scope>NUCLEOTIDE SEQUENCE [LARGE SCALE GENOMIC DNA]</scope>
    <source>
        <strain evidence="1 2">LM576</strain>
    </source>
</reference>